<organism evidence="1 2">
    <name type="scientific">Musa troglodytarum</name>
    <name type="common">fe'i banana</name>
    <dbReference type="NCBI Taxonomy" id="320322"/>
    <lineage>
        <taxon>Eukaryota</taxon>
        <taxon>Viridiplantae</taxon>
        <taxon>Streptophyta</taxon>
        <taxon>Embryophyta</taxon>
        <taxon>Tracheophyta</taxon>
        <taxon>Spermatophyta</taxon>
        <taxon>Magnoliopsida</taxon>
        <taxon>Liliopsida</taxon>
        <taxon>Zingiberales</taxon>
        <taxon>Musaceae</taxon>
        <taxon>Musa</taxon>
    </lineage>
</organism>
<dbReference type="OrthoDB" id="10472788at2759"/>
<name>A0A9E7GRP4_9LILI</name>
<reference evidence="1" key="1">
    <citation type="submission" date="2022-05" db="EMBL/GenBank/DDBJ databases">
        <title>The Musa troglodytarum L. genome provides insights into the mechanism of non-climacteric behaviour and enrichment of carotenoids.</title>
        <authorList>
            <person name="Wang J."/>
        </authorList>
    </citation>
    <scope>NUCLEOTIDE SEQUENCE</scope>
    <source>
        <tissue evidence="1">Leaf</tissue>
    </source>
</reference>
<protein>
    <submittedName>
        <fullName evidence="1">Uncharacterized protein</fullName>
    </submittedName>
</protein>
<evidence type="ECO:0000313" key="2">
    <source>
        <dbReference type="Proteomes" id="UP001055439"/>
    </source>
</evidence>
<dbReference type="EMBL" id="CP097509">
    <property type="protein sequence ID" value="URE17162.1"/>
    <property type="molecule type" value="Genomic_DNA"/>
</dbReference>
<sequence length="79" mass="8901">MWERKEAQRAWPMVWAPESAVMSRALRPLAAKEETSWERLEPGLGRLLLAALWLAVVASLRPSCTVHVGPPSCTQYSNR</sequence>
<accession>A0A9E7GRP4</accession>
<dbReference type="AlphaFoldDB" id="A0A9E7GRP4"/>
<evidence type="ECO:0000313" key="1">
    <source>
        <dbReference type="EMBL" id="URE17162.1"/>
    </source>
</evidence>
<dbReference type="Proteomes" id="UP001055439">
    <property type="component" value="Chromosome 7"/>
</dbReference>
<gene>
    <name evidence="1" type="ORF">MUK42_11305</name>
</gene>
<keyword evidence="2" id="KW-1185">Reference proteome</keyword>
<proteinExistence type="predicted"/>